<evidence type="ECO:0000256" key="3">
    <source>
        <dbReference type="ARBA" id="ARBA00022989"/>
    </source>
</evidence>
<evidence type="ECO:0000313" key="11">
    <source>
        <dbReference type="Proteomes" id="UP001369086"/>
    </source>
</evidence>
<comment type="subcellular location">
    <subcellularLocation>
        <location evidence="1">Membrane</location>
        <topology evidence="1">Multi-pass membrane protein</topology>
    </subcellularLocation>
</comment>
<evidence type="ECO:0000256" key="2">
    <source>
        <dbReference type="ARBA" id="ARBA00022692"/>
    </source>
</evidence>
<dbReference type="PANTHER" id="PTHR22776:SF4">
    <property type="entry name" value="PROTEOLIPID PROTEIN 2"/>
    <property type="match status" value="1"/>
</dbReference>
<evidence type="ECO:0000313" key="10">
    <source>
        <dbReference type="EMBL" id="KAK6466717.1"/>
    </source>
</evidence>
<evidence type="ECO:0000256" key="7">
    <source>
        <dbReference type="PROSITE-ProRule" id="PRU00581"/>
    </source>
</evidence>
<dbReference type="InterPro" id="IPR050578">
    <property type="entry name" value="MARVEL-CKLF_proteins"/>
</dbReference>
<organism evidence="10 11">
    <name type="scientific">Huso huso</name>
    <name type="common">Beluga</name>
    <name type="synonym">Acipenser huso</name>
    <dbReference type="NCBI Taxonomy" id="61971"/>
    <lineage>
        <taxon>Eukaryota</taxon>
        <taxon>Metazoa</taxon>
        <taxon>Chordata</taxon>
        <taxon>Craniata</taxon>
        <taxon>Vertebrata</taxon>
        <taxon>Euteleostomi</taxon>
        <taxon>Actinopterygii</taxon>
        <taxon>Chondrostei</taxon>
        <taxon>Acipenseriformes</taxon>
        <taxon>Acipenseridae</taxon>
        <taxon>Huso</taxon>
    </lineage>
</organism>
<evidence type="ECO:0000256" key="5">
    <source>
        <dbReference type="ARBA" id="ARBA00037152"/>
    </source>
</evidence>
<keyword evidence="4 7" id="KW-0472">Membrane</keyword>
<dbReference type="Proteomes" id="UP001369086">
    <property type="component" value="Unassembled WGS sequence"/>
</dbReference>
<reference evidence="10 11" key="1">
    <citation type="submission" date="2021-05" db="EMBL/GenBank/DDBJ databases">
        <authorList>
            <person name="Zahm M."/>
            <person name="Klopp C."/>
            <person name="Cabau C."/>
            <person name="Kuhl H."/>
            <person name="Suciu R."/>
            <person name="Ciorpac M."/>
            <person name="Holostenco D."/>
            <person name="Gessner J."/>
            <person name="Wuertz S."/>
            <person name="Hohne C."/>
            <person name="Stock M."/>
            <person name="Gislard M."/>
            <person name="Lluch J."/>
            <person name="Milhes M."/>
            <person name="Lampietro C."/>
            <person name="Lopez Roques C."/>
            <person name="Donnadieu C."/>
            <person name="Du K."/>
            <person name="Schartl M."/>
            <person name="Guiguen Y."/>
        </authorList>
    </citation>
    <scope>NUCLEOTIDE SEQUENCE [LARGE SCALE GENOMIC DNA]</scope>
    <source>
        <strain evidence="10">Hh-F2</strain>
        <tissue evidence="10">Blood</tissue>
    </source>
</reference>
<dbReference type="PANTHER" id="PTHR22776">
    <property type="entry name" value="MARVEL-CONTAINING POTENTIAL LIPID RAFT-ASSOCIATED PROTEIN"/>
    <property type="match status" value="1"/>
</dbReference>
<evidence type="ECO:0000259" key="9">
    <source>
        <dbReference type="PROSITE" id="PS51225"/>
    </source>
</evidence>
<feature type="domain" description="MARVEL" evidence="9">
    <location>
        <begin position="18"/>
        <end position="137"/>
    </location>
</feature>
<evidence type="ECO:0000256" key="1">
    <source>
        <dbReference type="ARBA" id="ARBA00004141"/>
    </source>
</evidence>
<gene>
    <name evidence="10" type="ORF">HHUSO_G36029</name>
</gene>
<accession>A0ABR0Y221</accession>
<keyword evidence="3 8" id="KW-1133">Transmembrane helix</keyword>
<feature type="transmembrane region" description="Helical" evidence="8">
    <location>
        <begin position="110"/>
        <end position="130"/>
    </location>
</feature>
<evidence type="ECO:0000256" key="4">
    <source>
        <dbReference type="ARBA" id="ARBA00023136"/>
    </source>
</evidence>
<dbReference type="Pfam" id="PF01284">
    <property type="entry name" value="MARVEL"/>
    <property type="match status" value="1"/>
</dbReference>
<dbReference type="PROSITE" id="PS51225">
    <property type="entry name" value="MARVEL"/>
    <property type="match status" value="1"/>
</dbReference>
<sequence>MADETTGESSGLEKFQSYVTTRKGMILAAEILLCLVILICYAASLYGGYLVVAICELVFAVVLLVVFALRLDQQFKVVSWVWSDFLRALIGALLFFITSLLSLIGGGDGARIAGGVFGLLATVLFSYDSYLSLLSIKSSKAAATETTDGV</sequence>
<evidence type="ECO:0000256" key="6">
    <source>
        <dbReference type="ARBA" id="ARBA00039459"/>
    </source>
</evidence>
<protein>
    <recommendedName>
        <fullName evidence="6">Proteolipid protein 2</fullName>
    </recommendedName>
</protein>
<keyword evidence="11" id="KW-1185">Reference proteome</keyword>
<dbReference type="EMBL" id="JAHFZB010000054">
    <property type="protein sequence ID" value="KAK6466717.1"/>
    <property type="molecule type" value="Genomic_DNA"/>
</dbReference>
<feature type="transmembrane region" description="Helical" evidence="8">
    <location>
        <begin position="50"/>
        <end position="69"/>
    </location>
</feature>
<feature type="transmembrane region" description="Helical" evidence="8">
    <location>
        <begin position="24"/>
        <end position="44"/>
    </location>
</feature>
<keyword evidence="2 7" id="KW-0812">Transmembrane</keyword>
<comment type="function">
    <text evidence="5">May play a role in cell differentiation in the intestinal epithelium.</text>
</comment>
<dbReference type="InterPro" id="IPR008253">
    <property type="entry name" value="Marvel"/>
</dbReference>
<proteinExistence type="predicted"/>
<name>A0ABR0Y221_HUSHU</name>
<evidence type="ECO:0000256" key="8">
    <source>
        <dbReference type="SAM" id="Phobius"/>
    </source>
</evidence>
<feature type="transmembrane region" description="Helical" evidence="8">
    <location>
        <begin position="81"/>
        <end position="104"/>
    </location>
</feature>
<comment type="caution">
    <text evidence="10">The sequence shown here is derived from an EMBL/GenBank/DDBJ whole genome shotgun (WGS) entry which is preliminary data.</text>
</comment>